<feature type="transmembrane region" description="Helical" evidence="6">
    <location>
        <begin position="262"/>
        <end position="282"/>
    </location>
</feature>
<feature type="transmembrane region" description="Helical" evidence="6">
    <location>
        <begin position="12"/>
        <end position="30"/>
    </location>
</feature>
<evidence type="ECO:0000256" key="5">
    <source>
        <dbReference type="ARBA" id="ARBA00023136"/>
    </source>
</evidence>
<keyword evidence="5 6" id="KW-0472">Membrane</keyword>
<organism evidence="7 8">
    <name type="scientific">Xenorhabdus cabanillasii</name>
    <dbReference type="NCBI Taxonomy" id="351673"/>
    <lineage>
        <taxon>Bacteria</taxon>
        <taxon>Pseudomonadati</taxon>
        <taxon>Pseudomonadota</taxon>
        <taxon>Gammaproteobacteria</taxon>
        <taxon>Enterobacterales</taxon>
        <taxon>Morganellaceae</taxon>
        <taxon>Xenorhabdus</taxon>
    </lineage>
</organism>
<dbReference type="EMBL" id="QTUB01000001">
    <property type="protein sequence ID" value="REF26230.1"/>
    <property type="molecule type" value="Genomic_DNA"/>
</dbReference>
<comment type="similarity">
    <text evidence="2">Belongs to the TerC family.</text>
</comment>
<dbReference type="InterPro" id="IPR005496">
    <property type="entry name" value="Integral_membrane_TerC"/>
</dbReference>
<dbReference type="AlphaFoldDB" id="A0A3D9UEA1"/>
<evidence type="ECO:0000256" key="1">
    <source>
        <dbReference type="ARBA" id="ARBA00004141"/>
    </source>
</evidence>
<comment type="caution">
    <text evidence="7">The sequence shown here is derived from an EMBL/GenBank/DDBJ whole genome shotgun (WGS) entry which is preliminary data.</text>
</comment>
<feature type="transmembrane region" description="Helical" evidence="6">
    <location>
        <begin position="107"/>
        <end position="126"/>
    </location>
</feature>
<evidence type="ECO:0000313" key="7">
    <source>
        <dbReference type="EMBL" id="REF26230.1"/>
    </source>
</evidence>
<dbReference type="NCBIfam" id="TIGR03718">
    <property type="entry name" value="R_switched_Alx"/>
    <property type="match status" value="1"/>
</dbReference>
<dbReference type="Proteomes" id="UP000256294">
    <property type="component" value="Unassembled WGS sequence"/>
</dbReference>
<dbReference type="PANTHER" id="PTHR30238:SF0">
    <property type="entry name" value="THYLAKOID MEMBRANE PROTEIN TERC, CHLOROPLASTIC"/>
    <property type="match status" value="1"/>
</dbReference>
<dbReference type="GO" id="GO:0016020">
    <property type="term" value="C:membrane"/>
    <property type="evidence" value="ECO:0007669"/>
    <property type="project" value="UniProtKB-SubCell"/>
</dbReference>
<feature type="transmembrane region" description="Helical" evidence="6">
    <location>
        <begin position="225"/>
        <end position="242"/>
    </location>
</feature>
<protein>
    <submittedName>
        <fullName evidence="7">Tellurite resistance protein TerC</fullName>
    </submittedName>
</protein>
<feature type="transmembrane region" description="Helical" evidence="6">
    <location>
        <begin position="42"/>
        <end position="62"/>
    </location>
</feature>
<gene>
    <name evidence="7" type="ORF">BDD26_0840</name>
</gene>
<keyword evidence="8" id="KW-1185">Reference proteome</keyword>
<evidence type="ECO:0000256" key="2">
    <source>
        <dbReference type="ARBA" id="ARBA00007511"/>
    </source>
</evidence>
<name>A0A3D9UEA1_9GAMM</name>
<dbReference type="PANTHER" id="PTHR30238">
    <property type="entry name" value="MEMBRANE BOUND PREDICTED REDOX MODULATOR"/>
    <property type="match status" value="1"/>
</dbReference>
<dbReference type="InterPro" id="IPR022369">
    <property type="entry name" value="Integral_membrane_TerC_rswitch"/>
</dbReference>
<sequence length="352" mass="39341">MVSTHIGFPMETVAVFIFLSVGALFIDLFMHRHDKPISLRSAALWSVFWIAIAFVFAGFLFVHHGAEVASLFITGYALEKVLSVDNLFVIMAIFSWFAIPDRYRHRVLYWGIIGAIVFRGIFVAIGTSLLMLGPWVEMVFAVVVGWTAVMMLKSGDNDDEIEDYSQHLAYRLVKRFFPIWPKLRGHAFILSQKEVNAELAKPENADVAIDRKKIDREKTGRAGKAAFYATPLLLCLAVVELSDVMFAFDSVPAIIAVSREPLIVYSAMMFAILGLRTLYFVLEALKKYLVHLEKAVIVLLFFIAIKLGLNASEHMFHHGYSISATTSLFVVLGVLAAGIIASLLFPQKEKAS</sequence>
<reference evidence="7 8" key="1">
    <citation type="submission" date="2018-08" db="EMBL/GenBank/DDBJ databases">
        <title>Genomic Encyclopedia of Archaeal and Bacterial Type Strains, Phase II (KMG-II): from individual species to whole genera.</title>
        <authorList>
            <person name="Goeker M."/>
        </authorList>
    </citation>
    <scope>NUCLEOTIDE SEQUENCE [LARGE SCALE GENOMIC DNA]</scope>
    <source>
        <strain evidence="7 8">DSM 17905</strain>
    </source>
</reference>
<keyword evidence="4 6" id="KW-1133">Transmembrane helix</keyword>
<accession>A0A3D9UEA1</accession>
<evidence type="ECO:0000313" key="8">
    <source>
        <dbReference type="Proteomes" id="UP000256294"/>
    </source>
</evidence>
<evidence type="ECO:0000256" key="6">
    <source>
        <dbReference type="SAM" id="Phobius"/>
    </source>
</evidence>
<dbReference type="Pfam" id="PF03741">
    <property type="entry name" value="TerC"/>
    <property type="match status" value="1"/>
</dbReference>
<feature type="transmembrane region" description="Helical" evidence="6">
    <location>
        <begin position="321"/>
        <end position="345"/>
    </location>
</feature>
<keyword evidence="3 6" id="KW-0812">Transmembrane</keyword>
<proteinExistence type="inferred from homology"/>
<feature type="transmembrane region" description="Helical" evidence="6">
    <location>
        <begin position="289"/>
        <end position="309"/>
    </location>
</feature>
<evidence type="ECO:0000256" key="4">
    <source>
        <dbReference type="ARBA" id="ARBA00022989"/>
    </source>
</evidence>
<feature type="transmembrane region" description="Helical" evidence="6">
    <location>
        <begin position="82"/>
        <end position="100"/>
    </location>
</feature>
<feature type="transmembrane region" description="Helical" evidence="6">
    <location>
        <begin position="132"/>
        <end position="152"/>
    </location>
</feature>
<comment type="subcellular location">
    <subcellularLocation>
        <location evidence="1">Membrane</location>
        <topology evidence="1">Multi-pass membrane protein</topology>
    </subcellularLocation>
</comment>
<dbReference type="RefSeq" id="WP_038268059.1">
    <property type="nucleotide sequence ID" value="NZ_QTUB01000001.1"/>
</dbReference>
<evidence type="ECO:0000256" key="3">
    <source>
        <dbReference type="ARBA" id="ARBA00022692"/>
    </source>
</evidence>